<evidence type="ECO:0000256" key="1">
    <source>
        <dbReference type="ARBA" id="ARBA00004651"/>
    </source>
</evidence>
<dbReference type="Proteomes" id="UP000004956">
    <property type="component" value="Unassembled WGS sequence"/>
</dbReference>
<gene>
    <name evidence="8" type="ORF">HMPREF9440_00568</name>
</gene>
<organism evidence="8 9">
    <name type="scientific">Sutterella parvirubra YIT 11816</name>
    <dbReference type="NCBI Taxonomy" id="762967"/>
    <lineage>
        <taxon>Bacteria</taxon>
        <taxon>Pseudomonadati</taxon>
        <taxon>Pseudomonadota</taxon>
        <taxon>Betaproteobacteria</taxon>
        <taxon>Burkholderiales</taxon>
        <taxon>Sutterellaceae</taxon>
        <taxon>Sutterella</taxon>
    </lineage>
</organism>
<dbReference type="RefSeq" id="WP_008541134.1">
    <property type="nucleotide sequence ID" value="NZ_JH604889.1"/>
</dbReference>
<dbReference type="PANTHER" id="PTHR43478">
    <property type="entry name" value="NA+/H+ ANTIPORTER-RELATED"/>
    <property type="match status" value="1"/>
</dbReference>
<comment type="subcellular location">
    <subcellularLocation>
        <location evidence="1">Cell membrane</location>
        <topology evidence="1">Multi-pass membrane protein</topology>
    </subcellularLocation>
</comment>
<dbReference type="PATRIC" id="fig|762967.3.peg.471"/>
<keyword evidence="3 6" id="KW-0812">Transmembrane</keyword>
<evidence type="ECO:0000256" key="2">
    <source>
        <dbReference type="ARBA" id="ARBA00022475"/>
    </source>
</evidence>
<dbReference type="STRING" id="762967.HMPREF9440_00568"/>
<evidence type="ECO:0000256" key="4">
    <source>
        <dbReference type="ARBA" id="ARBA00022989"/>
    </source>
</evidence>
<dbReference type="OrthoDB" id="9762978at2"/>
<accession>H3KCW4</accession>
<dbReference type="HOGENOM" id="CLU_018751_1_0_4"/>
<feature type="transmembrane region" description="Helical" evidence="6">
    <location>
        <begin position="484"/>
        <end position="503"/>
    </location>
</feature>
<evidence type="ECO:0000313" key="9">
    <source>
        <dbReference type="Proteomes" id="UP000004956"/>
    </source>
</evidence>
<feature type="transmembrane region" description="Helical" evidence="6">
    <location>
        <begin position="188"/>
        <end position="210"/>
    </location>
</feature>
<comment type="caution">
    <text evidence="8">The sequence shown here is derived from an EMBL/GenBank/DDBJ whole genome shotgun (WGS) entry which is preliminary data.</text>
</comment>
<reference evidence="8 9" key="1">
    <citation type="submission" date="2011-11" db="EMBL/GenBank/DDBJ databases">
        <authorList>
            <person name="Weinstock G."/>
            <person name="Sodergren E."/>
            <person name="Clifton S."/>
            <person name="Fulton L."/>
            <person name="Fulton B."/>
            <person name="Courtney L."/>
            <person name="Fronick C."/>
            <person name="Harrison M."/>
            <person name="Strong C."/>
            <person name="Farmer C."/>
            <person name="Delahaunty K."/>
            <person name="Markovic C."/>
            <person name="Hall O."/>
            <person name="Minx P."/>
            <person name="Tomlinson C."/>
            <person name="Mitreva M."/>
            <person name="Hou S."/>
            <person name="Chen J."/>
            <person name="Wollam A."/>
            <person name="Pepin K.H."/>
            <person name="Johnson M."/>
            <person name="Bhonagiri V."/>
            <person name="Zhang X."/>
            <person name="Suruliraj S."/>
            <person name="Warren W."/>
            <person name="Chinwalla A."/>
            <person name="Mardis E.R."/>
            <person name="Wilson R.K."/>
        </authorList>
    </citation>
    <scope>NUCLEOTIDE SEQUENCE [LARGE SCALE GENOMIC DNA]</scope>
    <source>
        <strain evidence="8 9">YIT 11816</strain>
    </source>
</reference>
<keyword evidence="4 6" id="KW-1133">Transmembrane helix</keyword>
<evidence type="ECO:0000256" key="6">
    <source>
        <dbReference type="SAM" id="Phobius"/>
    </source>
</evidence>
<evidence type="ECO:0000259" key="7">
    <source>
        <dbReference type="Pfam" id="PF03553"/>
    </source>
</evidence>
<sequence length="519" mass="54316">MEPFAAGWLSIIPPIVAIVLALLTKEVLSSLLIGILAGTLIYTIGTDGNILMGTLESAFTTMGNKVDFNILVFCSMLGALVYVVAMSGGTKAYGKWAVSKIKGRRSTLLATSGLGVLIFIDDYFNCLSVGTVMRPLCDSYRVARAKLAYIIDSTAAPVCIIAPVSSWAAAVGSSLKGNGVFESDMAAFIASIPWNFYALLSIVMVFFVVFTNYDFGPMRRAEARALAGDVGEGAAGHAEPPHANPRGRVFDMLVPILALIVFAVLALMYSGGYWGADPAFHSFAASIGNSSAAAALVWAAFGAVAVAFLLYVPRGLVPFADFMQGLVEGAKLMLPANIILVLAWTLSGVCRDLLQTPLFVQGLVQSGGGDLSVFLPMVVFLIAAFLSFSTGTAWGTFGILIPIVVPVVQGVDPNLTIVVLSATLAGSVFGDHCSPISDTTILSSAGAGCNHIEHVATQLPYALVVAACSAAGYLVAGLTGGNLWLSLGTAFLMMIAVTCFLHFRQVKLDKQAEAEAQPA</sequence>
<feature type="transmembrane region" description="Helical" evidence="6">
    <location>
        <begin position="252"/>
        <end position="272"/>
    </location>
</feature>
<dbReference type="PANTHER" id="PTHR43478:SF1">
    <property type="entry name" value="NA+_H+ ANTIPORTER NHAC-LIKE C-TERMINAL DOMAIN-CONTAINING PROTEIN"/>
    <property type="match status" value="1"/>
</dbReference>
<keyword evidence="9" id="KW-1185">Reference proteome</keyword>
<dbReference type="Pfam" id="PF03553">
    <property type="entry name" value="Na_H_antiporter"/>
    <property type="match status" value="1"/>
</dbReference>
<protein>
    <submittedName>
        <fullName evidence="8">Na+/H+ antiporter family protein</fullName>
    </submittedName>
</protein>
<proteinExistence type="predicted"/>
<feature type="transmembrane region" description="Helical" evidence="6">
    <location>
        <begin position="374"/>
        <end position="405"/>
    </location>
</feature>
<feature type="transmembrane region" description="Helical" evidence="6">
    <location>
        <begin position="27"/>
        <end position="45"/>
    </location>
</feature>
<dbReference type="GO" id="GO:0005886">
    <property type="term" value="C:plasma membrane"/>
    <property type="evidence" value="ECO:0007669"/>
    <property type="project" value="UniProtKB-SubCell"/>
</dbReference>
<evidence type="ECO:0000313" key="8">
    <source>
        <dbReference type="EMBL" id="EHY32042.1"/>
    </source>
</evidence>
<dbReference type="EMBL" id="AFBQ01000066">
    <property type="protein sequence ID" value="EHY32042.1"/>
    <property type="molecule type" value="Genomic_DNA"/>
</dbReference>
<name>H3KCW4_9BURK</name>
<evidence type="ECO:0000256" key="5">
    <source>
        <dbReference type="ARBA" id="ARBA00023136"/>
    </source>
</evidence>
<keyword evidence="2" id="KW-1003">Cell membrane</keyword>
<evidence type="ECO:0000256" key="3">
    <source>
        <dbReference type="ARBA" id="ARBA00022692"/>
    </source>
</evidence>
<feature type="transmembrane region" description="Helical" evidence="6">
    <location>
        <begin position="332"/>
        <end position="354"/>
    </location>
</feature>
<feature type="domain" description="Na+/H+ antiporter NhaC-like C-terminal" evidence="7">
    <location>
        <begin position="169"/>
        <end position="478"/>
    </location>
</feature>
<dbReference type="InterPro" id="IPR018461">
    <property type="entry name" value="Na/H_Antiport_NhaC-like_C"/>
</dbReference>
<keyword evidence="5 6" id="KW-0472">Membrane</keyword>
<dbReference type="AlphaFoldDB" id="H3KCW4"/>
<feature type="transmembrane region" description="Helical" evidence="6">
    <location>
        <begin position="459"/>
        <end position="478"/>
    </location>
</feature>
<feature type="transmembrane region" description="Helical" evidence="6">
    <location>
        <begin position="292"/>
        <end position="312"/>
    </location>
</feature>
<feature type="transmembrane region" description="Helical" evidence="6">
    <location>
        <begin position="66"/>
        <end position="87"/>
    </location>
</feature>
<feature type="transmembrane region" description="Helical" evidence="6">
    <location>
        <begin position="147"/>
        <end position="168"/>
    </location>
</feature>